<evidence type="ECO:0000313" key="2">
    <source>
        <dbReference type="EMBL" id="TRM70348.1"/>
    </source>
</evidence>
<dbReference type="Proteomes" id="UP000320762">
    <property type="component" value="Unassembled WGS sequence"/>
</dbReference>
<evidence type="ECO:0000256" key="1">
    <source>
        <dbReference type="SAM" id="MobiDB-lite"/>
    </source>
</evidence>
<evidence type="ECO:0000313" key="3">
    <source>
        <dbReference type="Proteomes" id="UP000320762"/>
    </source>
</evidence>
<sequence>MPLMSSPLRSATGGNASTLASATKAIKPDEGGASSEGSLKVGKENIPPSAAGLEAASSKDQADSRDNAASPEDQPEASPEVVTLTLPALSEEELAEILELSRRRCSSPTDSEPPELISRPATPEILVMNSRAPSPIGGEVHLETEFDAALLQALLLVQLRMGRLPDA</sequence>
<feature type="region of interest" description="Disordered" evidence="1">
    <location>
        <begin position="1"/>
        <end position="81"/>
    </location>
</feature>
<accession>A0A550CZX9</accession>
<protein>
    <submittedName>
        <fullName evidence="2">Uncharacterized protein</fullName>
    </submittedName>
</protein>
<reference evidence="2 3" key="1">
    <citation type="journal article" date="2019" name="New Phytol.">
        <title>Comparative genomics reveals unique wood-decay strategies and fruiting body development in the Schizophyllaceae.</title>
        <authorList>
            <person name="Almasi E."/>
            <person name="Sahu N."/>
            <person name="Krizsan K."/>
            <person name="Balint B."/>
            <person name="Kovacs G.M."/>
            <person name="Kiss B."/>
            <person name="Cseklye J."/>
            <person name="Drula E."/>
            <person name="Henrissat B."/>
            <person name="Nagy I."/>
            <person name="Chovatia M."/>
            <person name="Adam C."/>
            <person name="LaButti K."/>
            <person name="Lipzen A."/>
            <person name="Riley R."/>
            <person name="Grigoriev I.V."/>
            <person name="Nagy L.G."/>
        </authorList>
    </citation>
    <scope>NUCLEOTIDE SEQUENCE [LARGE SCALE GENOMIC DNA]</scope>
    <source>
        <strain evidence="2 3">NL-1724</strain>
    </source>
</reference>
<comment type="caution">
    <text evidence="2">The sequence shown here is derived from an EMBL/GenBank/DDBJ whole genome shotgun (WGS) entry which is preliminary data.</text>
</comment>
<gene>
    <name evidence="2" type="ORF">BD626DRAFT_533646</name>
</gene>
<dbReference type="EMBL" id="VDMD01000001">
    <property type="protein sequence ID" value="TRM70348.1"/>
    <property type="molecule type" value="Genomic_DNA"/>
</dbReference>
<name>A0A550CZX9_9AGAR</name>
<proteinExistence type="predicted"/>
<dbReference type="AlphaFoldDB" id="A0A550CZX9"/>
<keyword evidence="3" id="KW-1185">Reference proteome</keyword>
<feature type="compositionally biased region" description="Polar residues" evidence="1">
    <location>
        <begin position="7"/>
        <end position="21"/>
    </location>
</feature>
<organism evidence="2 3">
    <name type="scientific">Schizophyllum amplum</name>
    <dbReference type="NCBI Taxonomy" id="97359"/>
    <lineage>
        <taxon>Eukaryota</taxon>
        <taxon>Fungi</taxon>
        <taxon>Dikarya</taxon>
        <taxon>Basidiomycota</taxon>
        <taxon>Agaricomycotina</taxon>
        <taxon>Agaricomycetes</taxon>
        <taxon>Agaricomycetidae</taxon>
        <taxon>Agaricales</taxon>
        <taxon>Schizophyllaceae</taxon>
        <taxon>Schizophyllum</taxon>
    </lineage>
</organism>